<sequence>MILFWTITGLAIAAVFAFNAYGNLRKIQAEWSSYRCNPAYMLTPLFADVGVDTQTNFQNCMNLIGKEVVGGMTDALGSQFAIIGEFFKDITNPLALIRMMMSTIRRFIVSFASSTLGKASGPVSMFVYYLNKIQDIIRRVVGEGYIATFLGVTAVSFITGFVSLLLGVIKAFVIAMLIIAVVLALFQPQILAIVLVIASLLRAAGA</sequence>
<reference evidence="2" key="1">
    <citation type="journal article" date="2020" name="Nature">
        <title>Giant virus diversity and host interactions through global metagenomics.</title>
        <authorList>
            <person name="Schulz F."/>
            <person name="Roux S."/>
            <person name="Paez-Espino D."/>
            <person name="Jungbluth S."/>
            <person name="Walsh D.A."/>
            <person name="Denef V.J."/>
            <person name="McMahon K.D."/>
            <person name="Konstantinidis K.T."/>
            <person name="Eloe-Fadrosh E.A."/>
            <person name="Kyrpides N.C."/>
            <person name="Woyke T."/>
        </authorList>
    </citation>
    <scope>NUCLEOTIDE SEQUENCE</scope>
    <source>
        <strain evidence="2">GVMAG-M-3300027734-16</strain>
    </source>
</reference>
<keyword evidence="1" id="KW-0472">Membrane</keyword>
<feature type="transmembrane region" description="Helical" evidence="1">
    <location>
        <begin position="172"/>
        <end position="201"/>
    </location>
</feature>
<protein>
    <submittedName>
        <fullName evidence="2">Uncharacterized protein</fullName>
    </submittedName>
</protein>
<feature type="transmembrane region" description="Helical" evidence="1">
    <location>
        <begin position="142"/>
        <end position="166"/>
    </location>
</feature>
<evidence type="ECO:0000313" key="2">
    <source>
        <dbReference type="EMBL" id="QHU05259.1"/>
    </source>
</evidence>
<evidence type="ECO:0000256" key="1">
    <source>
        <dbReference type="SAM" id="Phobius"/>
    </source>
</evidence>
<organism evidence="2">
    <name type="scientific">viral metagenome</name>
    <dbReference type="NCBI Taxonomy" id="1070528"/>
    <lineage>
        <taxon>unclassified sequences</taxon>
        <taxon>metagenomes</taxon>
        <taxon>organismal metagenomes</taxon>
    </lineage>
</organism>
<accession>A0A6C0JI67</accession>
<dbReference type="AlphaFoldDB" id="A0A6C0JI67"/>
<proteinExistence type="predicted"/>
<keyword evidence="1" id="KW-0812">Transmembrane</keyword>
<name>A0A6C0JI67_9ZZZZ</name>
<feature type="transmembrane region" description="Helical" evidence="1">
    <location>
        <begin position="107"/>
        <end position="130"/>
    </location>
</feature>
<keyword evidence="1" id="KW-1133">Transmembrane helix</keyword>
<dbReference type="EMBL" id="MN740410">
    <property type="protein sequence ID" value="QHU05259.1"/>
    <property type="molecule type" value="Genomic_DNA"/>
</dbReference>